<dbReference type="Pfam" id="PF12728">
    <property type="entry name" value="HTH_17"/>
    <property type="match status" value="1"/>
</dbReference>
<dbReference type="EMBL" id="FXUG01000001">
    <property type="protein sequence ID" value="SMP41618.1"/>
    <property type="molecule type" value="Genomic_DNA"/>
</dbReference>
<proteinExistence type="predicted"/>
<feature type="domain" description="Helix-turn-helix" evidence="1">
    <location>
        <begin position="41"/>
        <end position="87"/>
    </location>
</feature>
<name>A0ABY1PQ06_9BACT</name>
<protein>
    <submittedName>
        <fullName evidence="2">DNA binding domain-containing protein, excisionase family</fullName>
    </submittedName>
</protein>
<dbReference type="Proteomes" id="UP001158067">
    <property type="component" value="Unassembled WGS sequence"/>
</dbReference>
<organism evidence="2 3">
    <name type="scientific">Neorhodopirellula lusitana</name>
    <dbReference type="NCBI Taxonomy" id="445327"/>
    <lineage>
        <taxon>Bacteria</taxon>
        <taxon>Pseudomonadati</taxon>
        <taxon>Planctomycetota</taxon>
        <taxon>Planctomycetia</taxon>
        <taxon>Pirellulales</taxon>
        <taxon>Pirellulaceae</taxon>
        <taxon>Neorhodopirellula</taxon>
    </lineage>
</organism>
<evidence type="ECO:0000313" key="2">
    <source>
        <dbReference type="EMBL" id="SMP41618.1"/>
    </source>
</evidence>
<accession>A0ABY1PQ06</accession>
<dbReference type="InterPro" id="IPR009061">
    <property type="entry name" value="DNA-bd_dom_put_sf"/>
</dbReference>
<comment type="caution">
    <text evidence="2">The sequence shown here is derived from an EMBL/GenBank/DDBJ whole genome shotgun (WGS) entry which is preliminary data.</text>
</comment>
<dbReference type="RefSeq" id="WP_283430839.1">
    <property type="nucleotide sequence ID" value="NZ_FXUG01000001.1"/>
</dbReference>
<dbReference type="InterPro" id="IPR041657">
    <property type="entry name" value="HTH_17"/>
</dbReference>
<dbReference type="SUPFAM" id="SSF46955">
    <property type="entry name" value="Putative DNA-binding domain"/>
    <property type="match status" value="1"/>
</dbReference>
<sequence length="111" mass="12077">MNRSLIFEGIEPDQLSECIARAVVDALKPILAESSRPLLVDSDEMARLAGISRPHLDRMRADGRIPSVLIGRRRLYRPDAVIAALEAGQATVVGNCSEQLQPTTVEGPTNE</sequence>
<reference evidence="2 3" key="1">
    <citation type="submission" date="2017-05" db="EMBL/GenBank/DDBJ databases">
        <authorList>
            <person name="Varghese N."/>
            <person name="Submissions S."/>
        </authorList>
    </citation>
    <scope>NUCLEOTIDE SEQUENCE [LARGE SCALE GENOMIC DNA]</scope>
    <source>
        <strain evidence="2 3">DSM 25457</strain>
    </source>
</reference>
<evidence type="ECO:0000313" key="3">
    <source>
        <dbReference type="Proteomes" id="UP001158067"/>
    </source>
</evidence>
<evidence type="ECO:0000259" key="1">
    <source>
        <dbReference type="Pfam" id="PF12728"/>
    </source>
</evidence>
<gene>
    <name evidence="2" type="ORF">SAMN06265222_101627</name>
</gene>
<keyword evidence="3" id="KW-1185">Reference proteome</keyword>